<evidence type="ECO:0000313" key="3">
    <source>
        <dbReference type="EMBL" id="MFC6906471.1"/>
    </source>
</evidence>
<evidence type="ECO:0000259" key="1">
    <source>
        <dbReference type="Pfam" id="PF25214"/>
    </source>
</evidence>
<dbReference type="Gene3D" id="1.10.10.10">
    <property type="entry name" value="Winged helix-like DNA-binding domain superfamily/Winged helix DNA-binding domain"/>
    <property type="match status" value="1"/>
</dbReference>
<evidence type="ECO:0000313" key="4">
    <source>
        <dbReference type="Proteomes" id="UP001596312"/>
    </source>
</evidence>
<dbReference type="AlphaFoldDB" id="A0ABD5V6L6"/>
<keyword evidence="4" id="KW-1185">Reference proteome</keyword>
<reference evidence="3 4" key="1">
    <citation type="journal article" date="2019" name="Int. J. Syst. Evol. Microbiol.">
        <title>The Global Catalogue of Microorganisms (GCM) 10K type strain sequencing project: providing services to taxonomists for standard genome sequencing and annotation.</title>
        <authorList>
            <consortium name="The Broad Institute Genomics Platform"/>
            <consortium name="The Broad Institute Genome Sequencing Center for Infectious Disease"/>
            <person name="Wu L."/>
            <person name="Ma J."/>
        </authorList>
    </citation>
    <scope>NUCLEOTIDE SEQUENCE [LARGE SCALE GENOMIC DNA]</scope>
    <source>
        <strain evidence="3 4">CGMCC 1.3240</strain>
    </source>
</reference>
<accession>A0ABD5V6L6</accession>
<comment type="caution">
    <text evidence="3">The sequence shown here is derived from an EMBL/GenBank/DDBJ whole genome shotgun (WGS) entry which is preliminary data.</text>
</comment>
<evidence type="ECO:0000259" key="2">
    <source>
        <dbReference type="Pfam" id="PF25215"/>
    </source>
</evidence>
<dbReference type="InterPro" id="IPR057409">
    <property type="entry name" value="HVO_B0008-like_N"/>
</dbReference>
<protein>
    <submittedName>
        <fullName evidence="3">Uncharacterized protein</fullName>
    </submittedName>
</protein>
<gene>
    <name evidence="3" type="ORF">ACFQGH_14840</name>
</gene>
<dbReference type="InterPro" id="IPR036388">
    <property type="entry name" value="WH-like_DNA-bd_sf"/>
</dbReference>
<dbReference type="Pfam" id="PF25214">
    <property type="entry name" value="HVO_B0008_N"/>
    <property type="match status" value="1"/>
</dbReference>
<dbReference type="InterPro" id="IPR057410">
    <property type="entry name" value="HVO_B0008-like_C"/>
</dbReference>
<sequence length="118" mass="13186">MNQRERARLVVTCPDCAVRKAIDDVNEAVAFHRRHRAITGHDVEWERAELEGASIPGEDLRSVIAELEARVEGGVPLGLVTVAMGERGMTIGETLDAVRELRMEGKLYEPRDDHLRVT</sequence>
<organism evidence="3 4">
    <name type="scientific">Halalkalicoccus tibetensis</name>
    <dbReference type="NCBI Taxonomy" id="175632"/>
    <lineage>
        <taxon>Archaea</taxon>
        <taxon>Methanobacteriati</taxon>
        <taxon>Methanobacteriota</taxon>
        <taxon>Stenosarchaea group</taxon>
        <taxon>Halobacteria</taxon>
        <taxon>Halobacteriales</taxon>
        <taxon>Halococcaceae</taxon>
        <taxon>Halalkalicoccus</taxon>
    </lineage>
</organism>
<dbReference type="RefSeq" id="WP_340605041.1">
    <property type="nucleotide sequence ID" value="NZ_JBBMXV010000004.1"/>
</dbReference>
<dbReference type="Pfam" id="PF25215">
    <property type="entry name" value="HVO_B0008_C"/>
    <property type="match status" value="1"/>
</dbReference>
<name>A0ABD5V6L6_9EURY</name>
<feature type="domain" description="HVO-B0008-like C-terminal" evidence="2">
    <location>
        <begin position="65"/>
        <end position="115"/>
    </location>
</feature>
<feature type="domain" description="HVO-B0008-like N-terminal" evidence="1">
    <location>
        <begin position="10"/>
        <end position="47"/>
    </location>
</feature>
<proteinExistence type="predicted"/>
<dbReference type="Proteomes" id="UP001596312">
    <property type="component" value="Unassembled WGS sequence"/>
</dbReference>
<dbReference type="EMBL" id="JBHSXQ010000004">
    <property type="protein sequence ID" value="MFC6906471.1"/>
    <property type="molecule type" value="Genomic_DNA"/>
</dbReference>